<dbReference type="GO" id="GO:0006623">
    <property type="term" value="P:protein targeting to vacuole"/>
    <property type="evidence" value="ECO:0007669"/>
    <property type="project" value="TreeGrafter"/>
</dbReference>
<name>A0A0C7N590_9SACH</name>
<dbReference type="RefSeq" id="XP_022629314.1">
    <property type="nucleotide sequence ID" value="XM_022771404.1"/>
</dbReference>
<keyword evidence="6" id="KW-0325">Glycoprotein</keyword>
<dbReference type="SMART" id="SM00602">
    <property type="entry name" value="VPS10"/>
    <property type="match status" value="2"/>
</dbReference>
<feature type="domain" description="VPS10" evidence="10">
    <location>
        <begin position="41"/>
        <end position="671"/>
    </location>
</feature>
<feature type="domain" description="VPS10" evidence="10">
    <location>
        <begin position="701"/>
        <end position="1322"/>
    </location>
</feature>
<evidence type="ECO:0000259" key="10">
    <source>
        <dbReference type="SMART" id="SM00602"/>
    </source>
</evidence>
<proteinExistence type="predicted"/>
<evidence type="ECO:0000256" key="6">
    <source>
        <dbReference type="ARBA" id="ARBA00023180"/>
    </source>
</evidence>
<evidence type="ECO:0000256" key="5">
    <source>
        <dbReference type="ARBA" id="ARBA00023136"/>
    </source>
</evidence>
<keyword evidence="12" id="KW-1185">Reference proteome</keyword>
<dbReference type="Pfam" id="PF15902">
    <property type="entry name" value="Sortilin-Vps10"/>
    <property type="match status" value="2"/>
</dbReference>
<dbReference type="Gene3D" id="2.10.70.80">
    <property type="match status" value="1"/>
</dbReference>
<dbReference type="GO" id="GO:0016020">
    <property type="term" value="C:membrane"/>
    <property type="evidence" value="ECO:0007669"/>
    <property type="project" value="UniProtKB-SubCell"/>
</dbReference>
<feature type="transmembrane region" description="Helical" evidence="8">
    <location>
        <begin position="1335"/>
        <end position="1355"/>
    </location>
</feature>
<reference evidence="11 12" key="1">
    <citation type="submission" date="2014-12" db="EMBL/GenBank/DDBJ databases">
        <authorList>
            <person name="Neuveglise Cecile"/>
        </authorList>
    </citation>
    <scope>NUCLEOTIDE SEQUENCE [LARGE SCALE GENOMIC DNA]</scope>
    <source>
        <strain evidence="11 12">CBS 12615</strain>
    </source>
</reference>
<keyword evidence="4 8" id="KW-1133">Transmembrane helix</keyword>
<dbReference type="Gene3D" id="3.30.60.270">
    <property type="match status" value="1"/>
</dbReference>
<keyword evidence="9" id="KW-0732">Signal</keyword>
<dbReference type="GO" id="GO:0006896">
    <property type="term" value="P:Golgi to vacuole transport"/>
    <property type="evidence" value="ECO:0007669"/>
    <property type="project" value="TreeGrafter"/>
</dbReference>
<dbReference type="Pfam" id="PF15901">
    <property type="entry name" value="Sortilin_C"/>
    <property type="match status" value="2"/>
</dbReference>
<dbReference type="OrthoDB" id="443634at2759"/>
<feature type="chain" id="PRO_5002203292" evidence="9">
    <location>
        <begin position="19"/>
        <end position="1503"/>
    </location>
</feature>
<dbReference type="HOGENOM" id="CLU_000700_0_1_1"/>
<dbReference type="InterPro" id="IPR031778">
    <property type="entry name" value="Sortilin_N"/>
</dbReference>
<dbReference type="STRING" id="1245769.A0A0C7N590"/>
<organism evidence="11 12">
    <name type="scientific">Lachancea lanzarotensis</name>
    <dbReference type="NCBI Taxonomy" id="1245769"/>
    <lineage>
        <taxon>Eukaryota</taxon>
        <taxon>Fungi</taxon>
        <taxon>Dikarya</taxon>
        <taxon>Ascomycota</taxon>
        <taxon>Saccharomycotina</taxon>
        <taxon>Saccharomycetes</taxon>
        <taxon>Saccharomycetales</taxon>
        <taxon>Saccharomycetaceae</taxon>
        <taxon>Lachancea</taxon>
    </lineage>
</organism>
<dbReference type="FunFam" id="3.30.60.270:FF:000005">
    <property type="entry name" value="Sortilin"/>
    <property type="match status" value="1"/>
</dbReference>
<dbReference type="InterPro" id="IPR031777">
    <property type="entry name" value="Sortilin_C"/>
</dbReference>
<evidence type="ECO:0000256" key="1">
    <source>
        <dbReference type="ARBA" id="ARBA00004370"/>
    </source>
</evidence>
<evidence type="ECO:0000256" key="2">
    <source>
        <dbReference type="ARBA" id="ARBA00022692"/>
    </source>
</evidence>
<feature type="compositionally biased region" description="Acidic residues" evidence="7">
    <location>
        <begin position="1466"/>
        <end position="1477"/>
    </location>
</feature>
<dbReference type="GO" id="GO:0005829">
    <property type="term" value="C:cytosol"/>
    <property type="evidence" value="ECO:0007669"/>
    <property type="project" value="GOC"/>
</dbReference>
<dbReference type="Gene3D" id="2.130.10.10">
    <property type="entry name" value="YVTN repeat-like/Quinoprotein amine dehydrogenase"/>
    <property type="match status" value="1"/>
</dbReference>
<evidence type="ECO:0000313" key="12">
    <source>
        <dbReference type="Proteomes" id="UP000054304"/>
    </source>
</evidence>
<dbReference type="InterPro" id="IPR006581">
    <property type="entry name" value="VPS10"/>
</dbReference>
<dbReference type="Proteomes" id="UP000054304">
    <property type="component" value="Unassembled WGS sequence"/>
</dbReference>
<accession>A0A0C7N590</accession>
<evidence type="ECO:0000256" key="3">
    <source>
        <dbReference type="ARBA" id="ARBA00022737"/>
    </source>
</evidence>
<dbReference type="SUPFAM" id="SSF110296">
    <property type="entry name" value="Oligoxyloglucan reducing end-specific cellobiohydrolase"/>
    <property type="match status" value="2"/>
</dbReference>
<dbReference type="InterPro" id="IPR015943">
    <property type="entry name" value="WD40/YVTN_repeat-like_dom_sf"/>
</dbReference>
<evidence type="ECO:0000256" key="7">
    <source>
        <dbReference type="SAM" id="MobiDB-lite"/>
    </source>
</evidence>
<gene>
    <name evidence="11" type="ORF">LALA0_S07e02234g</name>
</gene>
<keyword evidence="3" id="KW-0677">Repeat</keyword>
<keyword evidence="2 8" id="KW-0812">Transmembrane</keyword>
<dbReference type="GO" id="GO:0006895">
    <property type="term" value="P:Golgi to endosome transport"/>
    <property type="evidence" value="ECO:0007669"/>
    <property type="project" value="TreeGrafter"/>
</dbReference>
<comment type="subcellular location">
    <subcellularLocation>
        <location evidence="1">Membrane</location>
    </subcellularLocation>
</comment>
<protein>
    <submittedName>
        <fullName evidence="11">LALA0S07e02234g1_1</fullName>
    </submittedName>
</protein>
<dbReference type="PANTHER" id="PTHR12106">
    <property type="entry name" value="SORTILIN RELATED"/>
    <property type="match status" value="1"/>
</dbReference>
<dbReference type="GO" id="GO:0005794">
    <property type="term" value="C:Golgi apparatus"/>
    <property type="evidence" value="ECO:0007669"/>
    <property type="project" value="TreeGrafter"/>
</dbReference>
<dbReference type="GeneID" id="34686583"/>
<feature type="signal peptide" evidence="9">
    <location>
        <begin position="1"/>
        <end position="18"/>
    </location>
</feature>
<dbReference type="PANTHER" id="PTHR12106:SF27">
    <property type="entry name" value="SORTILIN-RELATED RECEPTOR"/>
    <property type="match status" value="1"/>
</dbReference>
<evidence type="ECO:0000256" key="4">
    <source>
        <dbReference type="ARBA" id="ARBA00022989"/>
    </source>
</evidence>
<dbReference type="InterPro" id="IPR050310">
    <property type="entry name" value="VPS10-sortilin"/>
</dbReference>
<evidence type="ECO:0000256" key="8">
    <source>
        <dbReference type="SAM" id="Phobius"/>
    </source>
</evidence>
<evidence type="ECO:0000256" key="9">
    <source>
        <dbReference type="SAM" id="SignalP"/>
    </source>
</evidence>
<keyword evidence="5 8" id="KW-0472">Membrane</keyword>
<sequence>MALIQGFLLLLWAYAALADWSPKINKSKWPGYTVFESFDDSPVVLSMDQGTLKISKDNGEHWNAVKATGNDNLFIRVDQNYKKNRAFAPGNKMKGRLFMTSDQGESWSKLNVPFVTFKKKHGYFDINPESNPFAENDLLVTTVNCDQTCEAHGFVTSDMKNFKQIKLPLKNYNNLNCRYSGLTGNKDSAHDILCDATYNYEEGMFVKLFVSRDGGANFEYLEPFRESDVREVTVTSDYIIVSTLEDRYNRDSPQELWISRDGQNFERASIPTSVRGSFFVSQLSQYSNRLMLLSGFGSPRERGSGLVLSDSEGLKFSPVPSFPADHAGFHMISDVSGLEGVLVCSFTDFFAHSGRHPSVITKITFDGGWSWSDLLVDDVDNEFDCKSDDSRKCALTVLLMPSLMYGKNPHVTLPGMHSFIGYVSEEEVNEEKGPTMQTFLTIDGGQTWKKAFDFPVVIQYGDYGNIMVAFPFAPDSDGDPAAEFFYSLDHGETWMEHQLEESVFMGDFFATALDGSGSSFIMHGIDSKNRDRSWIYTIDFSDLFDKRKCGEDDLEDWLSNGGDCIGGTRRKYARRKNDAECLIRETYKDLEFEEEVCQCSDADYECSPEFYLAPSGDCDLDFNFLEQSQSCSAVKQGEKIKLRPKKLQRGNKCDNPLTIDPKEVDCDGITDEYGKEPIIVIENSLQSELKSYQYFNTKADETVLLRDSKNEVYISYDSGRSLKKLMNKVTEVVFNPYFNTSAYIFGDDNQLHITDDRARTFETFELPESKQLGFPLSFHAKDRDTFVYYGGKGCESVFDPKCHVVAYITQDGGSSFTEMKSGARNCDFVGSLYEDPSHPDMLLCTIRESGSRGHKIVTSVDFFQSEPEIVFENALGFVSVGEYTVIAVPHEEQELRAFVTIDGENFAEAKLPAGLGTDKQQAYTVLGSQKGAIFFHLTTHMNQNQEFGALMKSNSNGTSFVTLERAVNRGPRGFVDFEKLEGLEGIILINTVANVDEVKSDTKAQKHLKSKISFNDGADWTYLEPPNRDSEGKNYKCNPKNKESCSLNLHGYTERTDQRDTYSSGSALGFVIGVGNVGEYLLPLEQCSTFMSVDGGFTWKEIRKGVYQWEYGDRGSVVVLVKDGGKTDSLIYSVDSGKTWKDYKFSEEEVYVEDLVTTPQDSAMRFLIIAKSSKVTGKETRTFTVDFTHSFERQCSLQNGDYVYRTFGKCLFGHQEEYLQKVNDNCYNGAAPIKDMTRVAKTCACTRMDFECDYNYYKASDGTCKLVEGTEPLDGSEMCEKNPLLVEFSELTGYRKIPLSTCKGGLELDWSSRLHACPGYEGEFRRRHRVTGGRLIAIIVLPLVVFIAAAWFVYVRGVKRNGGFSRFGEIRLGDEELIEQNGLDKVVNSIVKIGVLGFSGLVTAKQLTTRAAQHTWQRLRSKLSGNTNGPTYFSLNHDQFLDEADELLAGHDEDANDLTSFLHDDENYDIPMDDEQSNETARPYSDEIDESEGHVNADNATDS</sequence>
<feature type="region of interest" description="Disordered" evidence="7">
    <location>
        <begin position="1464"/>
        <end position="1503"/>
    </location>
</feature>
<dbReference type="EMBL" id="LN736366">
    <property type="protein sequence ID" value="CEP63093.1"/>
    <property type="molecule type" value="Genomic_DNA"/>
</dbReference>
<evidence type="ECO:0000313" key="11">
    <source>
        <dbReference type="EMBL" id="CEP63093.1"/>
    </source>
</evidence>